<dbReference type="EMBL" id="MT142096">
    <property type="protein sequence ID" value="QJA74410.1"/>
    <property type="molecule type" value="Genomic_DNA"/>
</dbReference>
<protein>
    <submittedName>
        <fullName evidence="1">Uncharacterized protein</fullName>
    </submittedName>
</protein>
<accession>A0A6M3JWI5</accession>
<organism evidence="1">
    <name type="scientific">viral metagenome</name>
    <dbReference type="NCBI Taxonomy" id="1070528"/>
    <lineage>
        <taxon>unclassified sequences</taxon>
        <taxon>metagenomes</taxon>
        <taxon>organismal metagenomes</taxon>
    </lineage>
</organism>
<evidence type="ECO:0000313" key="2">
    <source>
        <dbReference type="EMBL" id="QJA85357.1"/>
    </source>
</evidence>
<dbReference type="EMBL" id="MT142569">
    <property type="protein sequence ID" value="QJA85357.1"/>
    <property type="molecule type" value="Genomic_DNA"/>
</dbReference>
<proteinExistence type="predicted"/>
<name>A0A6M3JWI5_9ZZZZ</name>
<dbReference type="AlphaFoldDB" id="A0A6M3JWI5"/>
<evidence type="ECO:0000313" key="1">
    <source>
        <dbReference type="EMBL" id="QJA74410.1"/>
    </source>
</evidence>
<gene>
    <name evidence="1" type="ORF">MM415A02012_0002</name>
    <name evidence="2" type="ORF">MM415B02230_0011</name>
</gene>
<reference evidence="1" key="1">
    <citation type="submission" date="2020-03" db="EMBL/GenBank/DDBJ databases">
        <title>The deep terrestrial virosphere.</title>
        <authorList>
            <person name="Holmfeldt K."/>
            <person name="Nilsson E."/>
            <person name="Simone D."/>
            <person name="Lopez-Fernandez M."/>
            <person name="Wu X."/>
            <person name="de Brujin I."/>
            <person name="Lundin D."/>
            <person name="Andersson A."/>
            <person name="Bertilsson S."/>
            <person name="Dopson M."/>
        </authorList>
    </citation>
    <scope>NUCLEOTIDE SEQUENCE</scope>
    <source>
        <strain evidence="1">MM415A02012</strain>
        <strain evidence="2">MM415B02230</strain>
    </source>
</reference>
<sequence>MKIFEKGKLDKVKSWGDYKKKTITQVARIKGPFEVITREGKLMCPDGWLALDTQGWPYPIAAEEFDAIYEKIEEEIKCKSDGSCGRVDCMHNGR</sequence>